<dbReference type="SUPFAM" id="SSF55781">
    <property type="entry name" value="GAF domain-like"/>
    <property type="match status" value="2"/>
</dbReference>
<dbReference type="InterPro" id="IPR029016">
    <property type="entry name" value="GAF-like_dom_sf"/>
</dbReference>
<dbReference type="RefSeq" id="WP_345463138.1">
    <property type="nucleotide sequence ID" value="NZ_BAABRP010000003.1"/>
</dbReference>
<dbReference type="SUPFAM" id="SSF55073">
    <property type="entry name" value="Nucleotide cyclase"/>
    <property type="match status" value="1"/>
</dbReference>
<reference evidence="2 3" key="1">
    <citation type="submission" date="2024-02" db="EMBL/GenBank/DDBJ databases">
        <title>Deinococcus carri NBRC 110142.</title>
        <authorList>
            <person name="Ichikawa N."/>
            <person name="Katano-Makiyama Y."/>
            <person name="Hidaka K."/>
        </authorList>
    </citation>
    <scope>NUCLEOTIDE SEQUENCE [LARGE SCALE GENOMIC DNA]</scope>
    <source>
        <strain evidence="2 3">NBRC 110142</strain>
    </source>
</reference>
<organism evidence="2 3">
    <name type="scientific">Deinococcus carri</name>
    <dbReference type="NCBI Taxonomy" id="1211323"/>
    <lineage>
        <taxon>Bacteria</taxon>
        <taxon>Thermotogati</taxon>
        <taxon>Deinococcota</taxon>
        <taxon>Deinococci</taxon>
        <taxon>Deinococcales</taxon>
        <taxon>Deinococcaceae</taxon>
        <taxon>Deinococcus</taxon>
    </lineage>
</organism>
<dbReference type="PANTHER" id="PTHR43102">
    <property type="entry name" value="SLR1143 PROTEIN"/>
    <property type="match status" value="1"/>
</dbReference>
<dbReference type="InterPro" id="IPR003018">
    <property type="entry name" value="GAF"/>
</dbReference>
<dbReference type="SMART" id="SM00065">
    <property type="entry name" value="GAF"/>
    <property type="match status" value="2"/>
</dbReference>
<feature type="domain" description="GGDEF" evidence="1">
    <location>
        <begin position="379"/>
        <end position="505"/>
    </location>
</feature>
<evidence type="ECO:0000259" key="1">
    <source>
        <dbReference type="PROSITE" id="PS50887"/>
    </source>
</evidence>
<gene>
    <name evidence="2" type="ORF">Dcar01_01469</name>
</gene>
<dbReference type="PROSITE" id="PS50887">
    <property type="entry name" value="GGDEF"/>
    <property type="match status" value="1"/>
</dbReference>
<protein>
    <recommendedName>
        <fullName evidence="1">GGDEF domain-containing protein</fullName>
    </recommendedName>
</protein>
<accession>A0ABP9W5V6</accession>
<dbReference type="CDD" id="cd01949">
    <property type="entry name" value="GGDEF"/>
    <property type="match status" value="1"/>
</dbReference>
<sequence>MSAAPLPPDEAARLAALVRYRVLEMPGEDAFERITRLTTQVLGVPFAAVNLLDAERQWSRACIGAERGDVPRADSVCAWAILTPEVLVVPDARRDPRFVAHPLVQSGEVVLYAGAPLLTPDGHALGTLCVTDDHPRPFGEEQVETLRLLARLVMGELELRLRTQELTRARDQARDLRDLAELMNEPLEPRDMACRALNLLHERMRLDWSALLDFTPHGPRVLSAHTSDPASEPERSRAFAATFEERLTLEDSPLAAALSGQGRVFLDDYLAHDPCPHLRDAGLRSVAWLPLQVGRPGARRDPHSLLFLVRLGEPAPWTPEERALLEEAARTVGVALERAEHVQMLENAALTDALTSLGNRRALDEALDEADRRLAGQHLGYVLGVVDLDGMKRVNDERGHASGDDLLREFAGQLGAPGLTAYRLGGDEYALLDLWPADPGEAVRAMRARVEEAERHVQALGYPVTASLGVVVVPHEAPGATAALRAADVRMYAHKRERQAVRPLP</sequence>
<dbReference type="InterPro" id="IPR029787">
    <property type="entry name" value="Nucleotide_cyclase"/>
</dbReference>
<dbReference type="EMBL" id="BAABRP010000003">
    <property type="protein sequence ID" value="GAA5512747.1"/>
    <property type="molecule type" value="Genomic_DNA"/>
</dbReference>
<dbReference type="Gene3D" id="3.30.450.40">
    <property type="match status" value="2"/>
</dbReference>
<dbReference type="SMART" id="SM00267">
    <property type="entry name" value="GGDEF"/>
    <property type="match status" value="1"/>
</dbReference>
<dbReference type="Pfam" id="PF00990">
    <property type="entry name" value="GGDEF"/>
    <property type="match status" value="1"/>
</dbReference>
<dbReference type="Proteomes" id="UP001401887">
    <property type="component" value="Unassembled WGS sequence"/>
</dbReference>
<proteinExistence type="predicted"/>
<evidence type="ECO:0000313" key="2">
    <source>
        <dbReference type="EMBL" id="GAA5512747.1"/>
    </source>
</evidence>
<comment type="caution">
    <text evidence="2">The sequence shown here is derived from an EMBL/GenBank/DDBJ whole genome shotgun (WGS) entry which is preliminary data.</text>
</comment>
<keyword evidence="3" id="KW-1185">Reference proteome</keyword>
<dbReference type="InterPro" id="IPR000160">
    <property type="entry name" value="GGDEF_dom"/>
</dbReference>
<dbReference type="NCBIfam" id="TIGR00254">
    <property type="entry name" value="GGDEF"/>
    <property type="match status" value="1"/>
</dbReference>
<evidence type="ECO:0000313" key="3">
    <source>
        <dbReference type="Proteomes" id="UP001401887"/>
    </source>
</evidence>
<dbReference type="PANTHER" id="PTHR43102:SF2">
    <property type="entry name" value="GAF DOMAIN-CONTAINING PROTEIN"/>
    <property type="match status" value="1"/>
</dbReference>
<dbReference type="Gene3D" id="3.30.70.270">
    <property type="match status" value="1"/>
</dbReference>
<dbReference type="Pfam" id="PF01590">
    <property type="entry name" value="GAF"/>
    <property type="match status" value="2"/>
</dbReference>
<dbReference type="InterPro" id="IPR043128">
    <property type="entry name" value="Rev_trsase/Diguanyl_cyclase"/>
</dbReference>
<name>A0ABP9W5V6_9DEIO</name>